<proteinExistence type="predicted"/>
<evidence type="ECO:0000313" key="2">
    <source>
        <dbReference type="Proteomes" id="UP000008909"/>
    </source>
</evidence>
<protein>
    <submittedName>
        <fullName evidence="1">Uncharacterized protein</fullName>
    </submittedName>
</protein>
<evidence type="ECO:0000313" key="1">
    <source>
        <dbReference type="EMBL" id="GAA48024.1"/>
    </source>
</evidence>
<reference evidence="1" key="1">
    <citation type="journal article" date="2011" name="Genome Biol.">
        <title>The draft genome of the carcinogenic human liver fluke Clonorchis sinensis.</title>
        <authorList>
            <person name="Wang X."/>
            <person name="Chen W."/>
            <person name="Huang Y."/>
            <person name="Sun J."/>
            <person name="Men J."/>
            <person name="Liu H."/>
            <person name="Luo F."/>
            <person name="Guo L."/>
            <person name="Lv X."/>
            <person name="Deng C."/>
            <person name="Zhou C."/>
            <person name="Fan Y."/>
            <person name="Li X."/>
            <person name="Huang L."/>
            <person name="Hu Y."/>
            <person name="Liang C."/>
            <person name="Hu X."/>
            <person name="Xu J."/>
            <person name="Yu X."/>
        </authorList>
    </citation>
    <scope>NUCLEOTIDE SEQUENCE [LARGE SCALE GENOMIC DNA]</scope>
    <source>
        <strain evidence="1">Henan</strain>
    </source>
</reference>
<sequence>MEVEELDEKANGKFCLKVCFALRPSRFAGVNAVGKSDVNDFSIGATKYFIRLGERQLSETAQSARINRQQTTTRRGESRRRTIRQLLFRTREWNGDVHSLCTIAKRRRSAGVNRYFKQRRTTVLYRAYYIFGDHAGMVTTHWWTYQKDPGSTHVHTGLRANTLLNHIRRTEPQTQQPQHTLTSLKHHTISIGRFTRRPAGELCERATEGPVLGRSMFLMILNDSTVDLVNPHYFPANGFTEISGLLEGIHKFDAKLCDAPTVFISKRISAKKCQPVPKPQFTHLKCGTKRTRVHTTVLVDVDEVNSGVQVVDGENLVDLECTGDIALIFEDEDKAQALSCKLNTAIPSFGMHLAHTNCKLQSVQSLSMPVAIQGGVLDVVESFTYL</sequence>
<gene>
    <name evidence="1" type="ORF">CLF_101090</name>
</gene>
<dbReference type="EMBL" id="DF142865">
    <property type="protein sequence ID" value="GAA48024.1"/>
    <property type="molecule type" value="Genomic_DNA"/>
</dbReference>
<organism evidence="1 2">
    <name type="scientific">Clonorchis sinensis</name>
    <name type="common">Chinese liver fluke</name>
    <dbReference type="NCBI Taxonomy" id="79923"/>
    <lineage>
        <taxon>Eukaryota</taxon>
        <taxon>Metazoa</taxon>
        <taxon>Spiralia</taxon>
        <taxon>Lophotrochozoa</taxon>
        <taxon>Platyhelminthes</taxon>
        <taxon>Trematoda</taxon>
        <taxon>Digenea</taxon>
        <taxon>Opisthorchiida</taxon>
        <taxon>Opisthorchiata</taxon>
        <taxon>Opisthorchiidae</taxon>
        <taxon>Clonorchis</taxon>
    </lineage>
</organism>
<accession>G7Y4Z5</accession>
<dbReference type="AlphaFoldDB" id="G7Y4Z5"/>
<keyword evidence="2" id="KW-1185">Reference proteome</keyword>
<reference key="2">
    <citation type="submission" date="2011-10" db="EMBL/GenBank/DDBJ databases">
        <title>The genome and transcriptome sequence of Clonorchis sinensis provide insights into the carcinogenic liver fluke.</title>
        <authorList>
            <person name="Wang X."/>
            <person name="Huang Y."/>
            <person name="Chen W."/>
            <person name="Liu H."/>
            <person name="Guo L."/>
            <person name="Chen Y."/>
            <person name="Luo F."/>
            <person name="Zhou W."/>
            <person name="Sun J."/>
            <person name="Mao Q."/>
            <person name="Liang P."/>
            <person name="Zhou C."/>
            <person name="Tian Y."/>
            <person name="Men J."/>
            <person name="Lv X."/>
            <person name="Huang L."/>
            <person name="Zhou J."/>
            <person name="Hu Y."/>
            <person name="Li R."/>
            <person name="Zhang F."/>
            <person name="Lei H."/>
            <person name="Li X."/>
            <person name="Hu X."/>
            <person name="Liang C."/>
            <person name="Xu J."/>
            <person name="Wu Z."/>
            <person name="Yu X."/>
        </authorList>
    </citation>
    <scope>NUCLEOTIDE SEQUENCE</scope>
    <source>
        <strain>Henan</strain>
    </source>
</reference>
<name>G7Y4Z5_CLOSI</name>
<dbReference type="Proteomes" id="UP000008909">
    <property type="component" value="Unassembled WGS sequence"/>
</dbReference>